<feature type="short sequence motif" description="Cx2C motif 2" evidence="10">
    <location>
        <begin position="276"/>
        <end position="279"/>
    </location>
</feature>
<evidence type="ECO:0000313" key="14">
    <source>
        <dbReference type="Proteomes" id="UP000266188"/>
    </source>
</evidence>
<keyword evidence="7 10" id="KW-0408">Iron</keyword>
<dbReference type="Gene3D" id="3.40.50.11000">
    <property type="entry name" value="Fe-S cluster assembly protein Dre2, N-terminal domain"/>
    <property type="match status" value="1"/>
</dbReference>
<feature type="domain" description="Anamorsin C-terminal" evidence="11">
    <location>
        <begin position="197"/>
        <end position="295"/>
    </location>
</feature>
<evidence type="ECO:0000256" key="7">
    <source>
        <dbReference type="ARBA" id="ARBA00023004"/>
    </source>
</evidence>
<evidence type="ECO:0000256" key="4">
    <source>
        <dbReference type="ARBA" id="ARBA00022490"/>
    </source>
</evidence>
<dbReference type="AlphaFoldDB" id="A0A3A2ZHV1"/>
<organism evidence="13 14">
    <name type="scientific">Aspergillus sclerotialis</name>
    <dbReference type="NCBI Taxonomy" id="2070753"/>
    <lineage>
        <taxon>Eukaryota</taxon>
        <taxon>Fungi</taxon>
        <taxon>Dikarya</taxon>
        <taxon>Ascomycota</taxon>
        <taxon>Pezizomycotina</taxon>
        <taxon>Eurotiomycetes</taxon>
        <taxon>Eurotiomycetidae</taxon>
        <taxon>Eurotiales</taxon>
        <taxon>Aspergillaceae</taxon>
        <taxon>Aspergillus</taxon>
        <taxon>Aspergillus subgen. Polypaecilum</taxon>
    </lineage>
</organism>
<comment type="cofactor">
    <cofactor evidence="10">
        <name>[2Fe-2S] cluster</name>
        <dbReference type="ChEBI" id="CHEBI:190135"/>
    </cofactor>
</comment>
<keyword evidence="14" id="KW-1185">Reference proteome</keyword>
<keyword evidence="3 10" id="KW-0004">4Fe-4S</keyword>
<keyword evidence="6 10" id="KW-0479">Metal-binding</keyword>
<evidence type="ECO:0000256" key="3">
    <source>
        <dbReference type="ARBA" id="ARBA00022485"/>
    </source>
</evidence>
<evidence type="ECO:0000256" key="10">
    <source>
        <dbReference type="HAMAP-Rule" id="MF_03115"/>
    </source>
</evidence>
<dbReference type="EMBL" id="MVGC01000201">
    <property type="protein sequence ID" value="RJE21863.1"/>
    <property type="molecule type" value="Genomic_DNA"/>
</dbReference>
<evidence type="ECO:0000256" key="6">
    <source>
        <dbReference type="ARBA" id="ARBA00022723"/>
    </source>
</evidence>
<evidence type="ECO:0000259" key="12">
    <source>
        <dbReference type="Pfam" id="PF16803"/>
    </source>
</evidence>
<evidence type="ECO:0000256" key="9">
    <source>
        <dbReference type="ARBA" id="ARBA00023128"/>
    </source>
</evidence>
<comment type="domain">
    <text evidence="10">The twin Cx2C motifs are involved in the recognition by the mitochondrial MIA40-ERV1 disulfide relay system. The formation of 2 disulfide bonds in the Cx2C motifs through dithiol/disulfide exchange reactions effectively traps the protein in the mitochondrial intermembrane space.</text>
</comment>
<dbReference type="Proteomes" id="UP000266188">
    <property type="component" value="Unassembled WGS sequence"/>
</dbReference>
<comment type="cofactor">
    <cofactor evidence="1 10">
        <name>[4Fe-4S] cluster</name>
        <dbReference type="ChEBI" id="CHEBI:49883"/>
    </cofactor>
</comment>
<comment type="caution">
    <text evidence="13">The sequence shown here is derived from an EMBL/GenBank/DDBJ whole genome shotgun (WGS) entry which is preliminary data.</text>
</comment>
<dbReference type="GO" id="GO:0005758">
    <property type="term" value="C:mitochondrial intermembrane space"/>
    <property type="evidence" value="ECO:0007669"/>
    <property type="project" value="UniProtKB-SubCell"/>
</dbReference>
<evidence type="ECO:0000259" key="11">
    <source>
        <dbReference type="Pfam" id="PF05093"/>
    </source>
</evidence>
<keyword evidence="8 10" id="KW-0411">Iron-sulfur</keyword>
<evidence type="ECO:0000256" key="8">
    <source>
        <dbReference type="ARBA" id="ARBA00023014"/>
    </source>
</evidence>
<gene>
    <name evidence="13" type="ORF">PHISCL_05814</name>
</gene>
<dbReference type="GO" id="GO:0051537">
    <property type="term" value="F:2 iron, 2 sulfur cluster binding"/>
    <property type="evidence" value="ECO:0007669"/>
    <property type="project" value="UniProtKB-UniRule"/>
</dbReference>
<dbReference type="InterPro" id="IPR031838">
    <property type="entry name" value="Dre2_N"/>
</dbReference>
<feature type="binding site" evidence="10">
    <location>
        <position position="279"/>
    </location>
    <ligand>
        <name>[4Fe-4S] cluster</name>
        <dbReference type="ChEBI" id="CHEBI:49883"/>
    </ligand>
</feature>
<evidence type="ECO:0000313" key="13">
    <source>
        <dbReference type="EMBL" id="RJE21863.1"/>
    </source>
</evidence>
<dbReference type="InterPro" id="IPR046408">
    <property type="entry name" value="CIAPIN1"/>
</dbReference>
<accession>A0A3A2ZHV1</accession>
<feature type="binding site" evidence="10">
    <location>
        <position position="202"/>
    </location>
    <ligand>
        <name>[2Fe-2S] cluster</name>
        <dbReference type="ChEBI" id="CHEBI:190135"/>
    </ligand>
</feature>
<protein>
    <submittedName>
        <fullName evidence="13">Uncharacterized protein</fullName>
    </submittedName>
</protein>
<comment type="subcellular location">
    <subcellularLocation>
        <location evidence="10">Cytoplasm</location>
    </subcellularLocation>
    <subcellularLocation>
        <location evidence="10">Mitochondrion intermembrane space</location>
    </subcellularLocation>
</comment>
<dbReference type="STRING" id="2070753.A0A3A2ZHV1"/>
<feature type="binding site" evidence="10">
    <location>
        <position position="268"/>
    </location>
    <ligand>
        <name>[4Fe-4S] cluster</name>
        <dbReference type="ChEBI" id="CHEBI:49883"/>
    </ligand>
</feature>
<feature type="binding site" evidence="10">
    <location>
        <position position="214"/>
    </location>
    <ligand>
        <name>[2Fe-2S] cluster</name>
        <dbReference type="ChEBI" id="CHEBI:190135"/>
    </ligand>
</feature>
<evidence type="ECO:0000256" key="5">
    <source>
        <dbReference type="ARBA" id="ARBA00022714"/>
    </source>
</evidence>
<name>A0A3A2ZHV1_9EURO</name>
<feature type="binding site" evidence="10">
    <location>
        <position position="217"/>
    </location>
    <ligand>
        <name>[2Fe-2S] cluster</name>
        <dbReference type="ChEBI" id="CHEBI:190135"/>
    </ligand>
</feature>
<dbReference type="PANTHER" id="PTHR13273">
    <property type="entry name" value="ANAMORSIN"/>
    <property type="match status" value="1"/>
</dbReference>
<feature type="short sequence motif" description="Cx2C motif 1" evidence="10">
    <location>
        <begin position="265"/>
        <end position="268"/>
    </location>
</feature>
<comment type="domain">
    <text evidence="10">The C-terminal domain binds 2 Fe-S clusters but is otherwise mostly in an intrinsically disordered conformation.</text>
</comment>
<feature type="region of interest" description="Fe-S binding site B" evidence="10">
    <location>
        <begin position="265"/>
        <end position="279"/>
    </location>
</feature>
<keyword evidence="5 10" id="KW-0001">2Fe-2S</keyword>
<feature type="binding site" evidence="10">
    <location>
        <position position="276"/>
    </location>
    <ligand>
        <name>[4Fe-4S] cluster</name>
        <dbReference type="ChEBI" id="CHEBI:49883"/>
    </ligand>
</feature>
<comment type="similarity">
    <text evidence="2 10">Belongs to the anamorsin family.</text>
</comment>
<dbReference type="GO" id="GO:0016226">
    <property type="term" value="P:iron-sulfur cluster assembly"/>
    <property type="evidence" value="ECO:0007669"/>
    <property type="project" value="UniProtKB-UniRule"/>
</dbReference>
<dbReference type="InterPro" id="IPR007785">
    <property type="entry name" value="Anamorsin"/>
</dbReference>
<proteinExistence type="inferred from homology"/>
<dbReference type="Pfam" id="PF05093">
    <property type="entry name" value="CIAPIN1"/>
    <property type="match status" value="1"/>
</dbReference>
<dbReference type="Pfam" id="PF16803">
    <property type="entry name" value="DRE2_N"/>
    <property type="match status" value="1"/>
</dbReference>
<feature type="domain" description="Fe-S cluster assembly protein Dre2 N-terminal" evidence="12">
    <location>
        <begin position="20"/>
        <end position="147"/>
    </location>
</feature>
<reference evidence="14" key="1">
    <citation type="submission" date="2017-02" db="EMBL/GenBank/DDBJ databases">
        <authorList>
            <person name="Tafer H."/>
            <person name="Lopandic K."/>
        </authorList>
    </citation>
    <scope>NUCLEOTIDE SEQUENCE [LARGE SCALE GENOMIC DNA]</scope>
    <source>
        <strain evidence="14">CBS 366.77</strain>
    </source>
</reference>
<feature type="binding site" evidence="10">
    <location>
        <position position="219"/>
    </location>
    <ligand>
        <name>[2Fe-2S] cluster</name>
        <dbReference type="ChEBI" id="CHEBI:190135"/>
    </ligand>
</feature>
<dbReference type="GO" id="GO:0051539">
    <property type="term" value="F:4 iron, 4 sulfur cluster binding"/>
    <property type="evidence" value="ECO:0007669"/>
    <property type="project" value="UniProtKB-KW"/>
</dbReference>
<evidence type="ECO:0000256" key="1">
    <source>
        <dbReference type="ARBA" id="ARBA00001966"/>
    </source>
</evidence>
<feature type="binding site" evidence="10">
    <location>
        <position position="265"/>
    </location>
    <ligand>
        <name>[4Fe-4S] cluster</name>
        <dbReference type="ChEBI" id="CHEBI:49883"/>
    </ligand>
</feature>
<evidence type="ECO:0000256" key="2">
    <source>
        <dbReference type="ARBA" id="ARBA00008169"/>
    </source>
</evidence>
<dbReference type="GO" id="GO:0046872">
    <property type="term" value="F:metal ion binding"/>
    <property type="evidence" value="ECO:0007669"/>
    <property type="project" value="UniProtKB-KW"/>
</dbReference>
<dbReference type="GO" id="GO:0009055">
    <property type="term" value="F:electron transfer activity"/>
    <property type="evidence" value="ECO:0007669"/>
    <property type="project" value="UniProtKB-UniRule"/>
</dbReference>
<sequence>MPVTLDMIDDLNPASAVQMRTLLLAPPSLAAHEEKLRDLFTTYDRSVTDLQMLDRLSAGFVTLPPTTYDQVLVLTDTDGTRHAEALKLLNRDVYNALVPSMKPGSKLHFQDGHVNTADASEAILAGLVEKNGSFEKMAIEETSIPLKLGGKRKKAGLQNGLNSKPNGTHEVTINNNDDELIDEDTLLSETDMTKPLHQPRECEPNAAKKRRRPCKDCTCGLASKLEAEDQSRQAKADADLNILKLKSDDLNDEIDFTVKGKTGSCNSCSLGDAFRCDGCPYIGLPPFKPGEEVRIINDTVQL</sequence>
<keyword evidence="9 10" id="KW-0496">Mitochondrion</keyword>
<dbReference type="OrthoDB" id="311633at2759"/>
<dbReference type="PANTHER" id="PTHR13273:SF14">
    <property type="entry name" value="ANAMORSIN"/>
    <property type="match status" value="1"/>
</dbReference>
<keyword evidence="4 10" id="KW-0963">Cytoplasm</keyword>
<comment type="domain">
    <text evidence="10">The N-terminal domain has structural similarity with S-adenosyl-L-methionine-dependent methyltransferases, but does not bind S-adenosyl-L-methionine. It is required for correct assembly of the 2 Fe-S clusters.</text>
</comment>
<comment type="caution">
    <text evidence="10">Lacks conserved residue(s) required for the propagation of feature annotation.</text>
</comment>
<dbReference type="HAMAP" id="MF_03115">
    <property type="entry name" value="Anamorsin"/>
    <property type="match status" value="1"/>
</dbReference>